<dbReference type="OrthoDB" id="1796314at2"/>
<reference evidence="2" key="1">
    <citation type="submission" date="2016-11" db="EMBL/GenBank/DDBJ databases">
        <authorList>
            <person name="Varghese N."/>
            <person name="Submissions S."/>
        </authorList>
    </citation>
    <scope>NUCLEOTIDE SEQUENCE [LARGE SCALE GENOMIC DNA]</scope>
    <source>
        <strain evidence="2">DSM 15449</strain>
    </source>
</reference>
<dbReference type="STRING" id="1121420.SAMN02746098_02424"/>
<sequence length="197" mass="22036">MALDFKVLQKVKGNPSAEAAPGRRLKINPGQDYVYDLPKELIYAVNKEFPIESLFSSDEVTSEEFLVKQGKAFMNLVIRNADSDAYRDRTADMIERVAQQTGIRFPHVFERYVELAILALRPRDAWTVTEATTRVLKVRSFNCSLGKKFAEKGINNCQTFCLAACQVAAEQAGTPVQMTCKNEAEGSGLCELTFQKV</sequence>
<gene>
    <name evidence="1" type="ORF">SAMN02746098_02424</name>
</gene>
<proteinExistence type="predicted"/>
<evidence type="ECO:0000313" key="2">
    <source>
        <dbReference type="Proteomes" id="UP000183954"/>
    </source>
</evidence>
<accession>A0A1M5YBQ2</accession>
<dbReference type="EMBL" id="FQXJ01000007">
    <property type="protein sequence ID" value="SHI09465.1"/>
    <property type="molecule type" value="Genomic_DNA"/>
</dbReference>
<dbReference type="Proteomes" id="UP000183954">
    <property type="component" value="Unassembled WGS sequence"/>
</dbReference>
<evidence type="ECO:0008006" key="3">
    <source>
        <dbReference type="Google" id="ProtNLM"/>
    </source>
</evidence>
<dbReference type="AlphaFoldDB" id="A0A1M5YBQ2"/>
<protein>
    <recommendedName>
        <fullName evidence="3">V4R domain-containing protein</fullName>
    </recommendedName>
</protein>
<name>A0A1M5YBQ2_9FIRM</name>
<organism evidence="1 2">
    <name type="scientific">Desulfosporosinus lacus DSM 15449</name>
    <dbReference type="NCBI Taxonomy" id="1121420"/>
    <lineage>
        <taxon>Bacteria</taxon>
        <taxon>Bacillati</taxon>
        <taxon>Bacillota</taxon>
        <taxon>Clostridia</taxon>
        <taxon>Eubacteriales</taxon>
        <taxon>Desulfitobacteriaceae</taxon>
        <taxon>Desulfosporosinus</taxon>
    </lineage>
</organism>
<dbReference type="RefSeq" id="WP_073029974.1">
    <property type="nucleotide sequence ID" value="NZ_FQXJ01000007.1"/>
</dbReference>
<keyword evidence="2" id="KW-1185">Reference proteome</keyword>
<evidence type="ECO:0000313" key="1">
    <source>
        <dbReference type="EMBL" id="SHI09465.1"/>
    </source>
</evidence>